<reference evidence="12 14" key="2">
    <citation type="submission" date="2019-08" db="EMBL/GenBank/DDBJ databases">
        <title>Complete genome sequences of Francisella adeliensis (FSC1325 and FSC1326).</title>
        <authorList>
            <person name="Ohrman C."/>
            <person name="Uneklint I."/>
            <person name="Vallesi A."/>
            <person name="Karlsson L."/>
            <person name="Sjodin A."/>
        </authorList>
    </citation>
    <scope>NUCLEOTIDE SEQUENCE [LARGE SCALE GENOMIC DNA]</scope>
    <source>
        <strain evidence="12 14">FSC1325</strain>
    </source>
</reference>
<name>A0A2Z4XVW1_9GAMM</name>
<evidence type="ECO:0000256" key="3">
    <source>
        <dbReference type="ARBA" id="ARBA00006669"/>
    </source>
</evidence>
<evidence type="ECO:0000313" key="11">
    <source>
        <dbReference type="EMBL" id="AXA32984.1"/>
    </source>
</evidence>
<dbReference type="Proteomes" id="UP000681131">
    <property type="component" value="Chromosome"/>
</dbReference>
<dbReference type="PANTHER" id="PTHR36122:SF2">
    <property type="entry name" value="NICOTINAMIDE RIBOSIDE TRANSPORTER PNUC"/>
    <property type="match status" value="1"/>
</dbReference>
<evidence type="ECO:0000256" key="1">
    <source>
        <dbReference type="ARBA" id="ARBA00002672"/>
    </source>
</evidence>
<dbReference type="PANTHER" id="PTHR36122">
    <property type="entry name" value="NICOTINAMIDE RIBOSIDE TRANSPORTER PNUC"/>
    <property type="match status" value="1"/>
</dbReference>
<dbReference type="KEGG" id="fad:CDH04_00495"/>
<evidence type="ECO:0000256" key="7">
    <source>
        <dbReference type="ARBA" id="ARBA00022692"/>
    </source>
</evidence>
<evidence type="ECO:0000313" key="12">
    <source>
        <dbReference type="EMBL" id="QIW11210.1"/>
    </source>
</evidence>
<evidence type="ECO:0000256" key="2">
    <source>
        <dbReference type="ARBA" id="ARBA00004651"/>
    </source>
</evidence>
<dbReference type="EMBL" id="CP043424">
    <property type="protein sequence ID" value="QIW11210.1"/>
    <property type="molecule type" value="Genomic_DNA"/>
</dbReference>
<feature type="transmembrane region" description="Helical" evidence="10">
    <location>
        <begin position="179"/>
        <end position="197"/>
    </location>
</feature>
<dbReference type="EMBL" id="CP021781">
    <property type="protein sequence ID" value="AXA32984.1"/>
    <property type="molecule type" value="Genomic_DNA"/>
</dbReference>
<keyword evidence="5" id="KW-0813">Transport</keyword>
<evidence type="ECO:0000313" key="13">
    <source>
        <dbReference type="Proteomes" id="UP000251120"/>
    </source>
</evidence>
<gene>
    <name evidence="11" type="ORF">CDH04_00495</name>
    <name evidence="12" type="ORF">FZC43_00495</name>
</gene>
<evidence type="ECO:0000313" key="14">
    <source>
        <dbReference type="Proteomes" id="UP000681131"/>
    </source>
</evidence>
<dbReference type="NCBIfam" id="TIGR01528">
    <property type="entry name" value="NMN_trans_PnuC"/>
    <property type="match status" value="1"/>
</dbReference>
<proteinExistence type="inferred from homology"/>
<dbReference type="InterPro" id="IPR006419">
    <property type="entry name" value="NMN_transpt_PnuC"/>
</dbReference>
<dbReference type="Proteomes" id="UP000251120">
    <property type="component" value="Chromosome"/>
</dbReference>
<dbReference type="AlphaFoldDB" id="A0A2Z4XVW1"/>
<keyword evidence="14" id="KW-1185">Reference proteome</keyword>
<keyword evidence="7 10" id="KW-0812">Transmembrane</keyword>
<organism evidence="11 13">
    <name type="scientific">Francisella adeliensis</name>
    <dbReference type="NCBI Taxonomy" id="2007306"/>
    <lineage>
        <taxon>Bacteria</taxon>
        <taxon>Pseudomonadati</taxon>
        <taxon>Pseudomonadota</taxon>
        <taxon>Gammaproteobacteria</taxon>
        <taxon>Thiotrichales</taxon>
        <taxon>Francisellaceae</taxon>
        <taxon>Francisella</taxon>
    </lineage>
</organism>
<feature type="transmembrane region" description="Helical" evidence="10">
    <location>
        <begin position="153"/>
        <end position="174"/>
    </location>
</feature>
<accession>A0A2Z4XVW1</accession>
<dbReference type="Pfam" id="PF04973">
    <property type="entry name" value="NMN_transporter"/>
    <property type="match status" value="1"/>
</dbReference>
<keyword evidence="8 10" id="KW-1133">Transmembrane helix</keyword>
<comment type="function">
    <text evidence="1">Required for nicotinamide riboside transport across the inner membrane.</text>
</comment>
<feature type="transmembrane region" description="Helical" evidence="10">
    <location>
        <begin position="121"/>
        <end position="147"/>
    </location>
</feature>
<evidence type="ECO:0000256" key="9">
    <source>
        <dbReference type="ARBA" id="ARBA00023136"/>
    </source>
</evidence>
<protein>
    <recommendedName>
        <fullName evidence="4">Nicotinamide riboside transporter PnuC</fullName>
    </recommendedName>
</protein>
<feature type="transmembrane region" description="Helical" evidence="10">
    <location>
        <begin position="16"/>
        <end position="46"/>
    </location>
</feature>
<evidence type="ECO:0000256" key="5">
    <source>
        <dbReference type="ARBA" id="ARBA00022448"/>
    </source>
</evidence>
<dbReference type="OrthoDB" id="9791248at2"/>
<evidence type="ECO:0000256" key="4">
    <source>
        <dbReference type="ARBA" id="ARBA00017522"/>
    </source>
</evidence>
<keyword evidence="6" id="KW-1003">Cell membrane</keyword>
<feature type="transmembrane region" description="Helical" evidence="10">
    <location>
        <begin position="80"/>
        <end position="100"/>
    </location>
</feature>
<comment type="similarity">
    <text evidence="3">Belongs to the nicotinamide ribonucleoside (NR) uptake permease (TC 4.B.1) family.</text>
</comment>
<sequence length="234" mass="26618">MNLLKSTISGWSKKEILWLCFCLTFTTLAGLATQSNALILIFSLLNIISLILAAKGKVLTYVFGFISAVMYAFISYKYNVFGQLILAVLFLAPVQIYGWYNWRKPENNTEKQEIRVKKLSIVQFAYLIIAMSLIAAVYGYFVLHLYFGQDIGLFADSIAEVVTIVAFILTVLLYRELWILWLIVDVLTITIWLDGVIDDAITIAIIPVAITKIVALINAIYGYIIWRKFYINKT</sequence>
<evidence type="ECO:0000256" key="8">
    <source>
        <dbReference type="ARBA" id="ARBA00022989"/>
    </source>
</evidence>
<feature type="transmembrane region" description="Helical" evidence="10">
    <location>
        <begin position="58"/>
        <end position="74"/>
    </location>
</feature>
<feature type="transmembrane region" description="Helical" evidence="10">
    <location>
        <begin position="203"/>
        <end position="226"/>
    </location>
</feature>
<keyword evidence="9 10" id="KW-0472">Membrane</keyword>
<evidence type="ECO:0000256" key="10">
    <source>
        <dbReference type="SAM" id="Phobius"/>
    </source>
</evidence>
<dbReference type="GO" id="GO:0005886">
    <property type="term" value="C:plasma membrane"/>
    <property type="evidence" value="ECO:0007669"/>
    <property type="project" value="UniProtKB-SubCell"/>
</dbReference>
<dbReference type="GO" id="GO:0034257">
    <property type="term" value="F:nicotinamide riboside transmembrane transporter activity"/>
    <property type="evidence" value="ECO:0007669"/>
    <property type="project" value="InterPro"/>
</dbReference>
<dbReference type="RefSeq" id="WP_112869161.1">
    <property type="nucleotide sequence ID" value="NZ_CP021781.1"/>
</dbReference>
<evidence type="ECO:0000256" key="6">
    <source>
        <dbReference type="ARBA" id="ARBA00022475"/>
    </source>
</evidence>
<reference evidence="11 13" key="1">
    <citation type="submission" date="2017-06" db="EMBL/GenBank/DDBJ databases">
        <title>Complete genome of Francisella adeliensis.</title>
        <authorList>
            <person name="Vallesi A."/>
            <person name="Sjodin A."/>
        </authorList>
    </citation>
    <scope>NUCLEOTIDE SEQUENCE [LARGE SCALE GENOMIC DNA]</scope>
    <source>
        <strain evidence="11 13">FDC440</strain>
    </source>
</reference>
<comment type="subcellular location">
    <subcellularLocation>
        <location evidence="2">Cell membrane</location>
        <topology evidence="2">Multi-pass membrane protein</topology>
    </subcellularLocation>
</comment>